<name>F0VYP7_9STRA</name>
<proteinExistence type="predicted"/>
<accession>F0VYP7</accession>
<feature type="signal peptide" evidence="1">
    <location>
        <begin position="1"/>
        <end position="15"/>
    </location>
</feature>
<evidence type="ECO:0000313" key="2">
    <source>
        <dbReference type="EMBL" id="CCA13911.1"/>
    </source>
</evidence>
<dbReference type="EMBL" id="FR824046">
    <property type="protein sequence ID" value="CCA13911.1"/>
    <property type="molecule type" value="Genomic_DNA"/>
</dbReference>
<dbReference type="HOGENOM" id="CLU_2578826_0_0_1"/>
<feature type="chain" id="PRO_5012994419" evidence="1">
    <location>
        <begin position="16"/>
        <end position="81"/>
    </location>
</feature>
<dbReference type="AlphaFoldDB" id="F0VYP7"/>
<organism evidence="2">
    <name type="scientific">Albugo laibachii Nc14</name>
    <dbReference type="NCBI Taxonomy" id="890382"/>
    <lineage>
        <taxon>Eukaryota</taxon>
        <taxon>Sar</taxon>
        <taxon>Stramenopiles</taxon>
        <taxon>Oomycota</taxon>
        <taxon>Peronosporomycetes</taxon>
        <taxon>Albuginales</taxon>
        <taxon>Albuginaceae</taxon>
        <taxon>Albugo</taxon>
    </lineage>
</organism>
<reference evidence="2" key="1">
    <citation type="journal article" date="2011" name="PLoS Biol.">
        <title>Gene gain and loss during evolution of obligate parasitism in the white rust pathogen of Arabidopsis thaliana.</title>
        <authorList>
            <person name="Kemen E."/>
            <person name="Gardiner A."/>
            <person name="Schultz-Larsen T."/>
            <person name="Kemen A.C."/>
            <person name="Balmuth A.L."/>
            <person name="Robert-Seilaniantz A."/>
            <person name="Bailey K."/>
            <person name="Holub E."/>
            <person name="Studholme D.J."/>
            <person name="Maclean D."/>
            <person name="Jones J.D."/>
        </authorList>
    </citation>
    <scope>NUCLEOTIDE SEQUENCE</scope>
</reference>
<reference evidence="2" key="2">
    <citation type="submission" date="2011-02" db="EMBL/GenBank/DDBJ databases">
        <authorList>
            <person name="MacLean D."/>
        </authorList>
    </citation>
    <scope>NUCLEOTIDE SEQUENCE</scope>
</reference>
<evidence type="ECO:0000256" key="1">
    <source>
        <dbReference type="SAM" id="SignalP"/>
    </source>
</evidence>
<keyword evidence="1" id="KW-0732">Signal</keyword>
<sequence length="81" mass="9305">MLIVVLVTVSQAAFAYCIFTSTSTWNKKTLSLNNLDDVAIREEGVYPICPHYTTYTHHNPYNTKKSQRKFIQFTNSEITIS</sequence>
<gene>
    <name evidence="2" type="primary">AlNc14C1G49</name>
    <name evidence="2" type="ORF">ALNC14_000540</name>
</gene>
<protein>
    <submittedName>
        <fullName evidence="2">AlNc14C1G49 protein</fullName>
    </submittedName>
</protein>